<name>A0A4Q1TZ39_RHILE</name>
<dbReference type="GO" id="GO:0003723">
    <property type="term" value="F:RNA binding"/>
    <property type="evidence" value="ECO:0007669"/>
    <property type="project" value="InterPro"/>
</dbReference>
<evidence type="ECO:0000313" key="1">
    <source>
        <dbReference type="EMBL" id="RXT24424.1"/>
    </source>
</evidence>
<comment type="caution">
    <text evidence="1">The sequence shown here is derived from an EMBL/GenBank/DDBJ whole genome shotgun (WGS) entry which is preliminary data.</text>
</comment>
<protein>
    <recommendedName>
        <fullName evidence="3">DUF1062 domain-containing protein</fullName>
    </recommendedName>
</protein>
<gene>
    <name evidence="1" type="ORF">B5P46_21355</name>
</gene>
<organism evidence="1 2">
    <name type="scientific">Rhizobium leguminosarum</name>
    <dbReference type="NCBI Taxonomy" id="384"/>
    <lineage>
        <taxon>Bacteria</taxon>
        <taxon>Pseudomonadati</taxon>
        <taxon>Pseudomonadota</taxon>
        <taxon>Alphaproteobacteria</taxon>
        <taxon>Hyphomicrobiales</taxon>
        <taxon>Rhizobiaceae</taxon>
        <taxon>Rhizobium/Agrobacterium group</taxon>
        <taxon>Rhizobium</taxon>
    </lineage>
</organism>
<dbReference type="Pfam" id="PF06353">
    <property type="entry name" value="DUF1062"/>
    <property type="match status" value="1"/>
</dbReference>
<dbReference type="InterPro" id="IPR009412">
    <property type="entry name" value="DUF1062"/>
</dbReference>
<dbReference type="Proteomes" id="UP000290767">
    <property type="component" value="Unassembled WGS sequence"/>
</dbReference>
<evidence type="ECO:0008006" key="3">
    <source>
        <dbReference type="Google" id="ProtNLM"/>
    </source>
</evidence>
<reference evidence="1 2" key="1">
    <citation type="submission" date="2017-03" db="EMBL/GenBank/DDBJ databases">
        <authorList>
            <person name="Safronova V.I."/>
            <person name="Sazanova A.L."/>
            <person name="Chirak E.R."/>
        </authorList>
    </citation>
    <scope>NUCLEOTIDE SEQUENCE [LARGE SCALE GENOMIC DNA]</scope>
    <source>
        <strain evidence="1 2">Tri-43</strain>
    </source>
</reference>
<sequence length="251" mass="29037">MPCAAPLSQLFRRPEHRHTAPARAFSRIILVDFRTEDQHDMCNTLRVRWTILPKTAPQPWIVCSGCGGLRAFRCSDKIRLNANGRKLDAWLIYKCSTCEKTWNRPIFERRNVRDIDPAVLEALQSNDPDWIRAEAFNLEALRRKSQRVDEFAEFEIAKEMQQEIANWTRLEIELMVPVPTSMRLDRLLASELQVSRTRLQALHDGGMLRTDSNRADVLRRRIKNGTRVAVDVTAETGREQWWRSVATGSSP</sequence>
<dbReference type="EMBL" id="MZMU01000012">
    <property type="protein sequence ID" value="RXT24424.1"/>
    <property type="molecule type" value="Genomic_DNA"/>
</dbReference>
<accession>A0A4Q1TZ39</accession>
<dbReference type="AlphaFoldDB" id="A0A4Q1TZ39"/>
<dbReference type="Gene3D" id="3.10.290.10">
    <property type="entry name" value="RNA-binding S4 domain"/>
    <property type="match status" value="1"/>
</dbReference>
<proteinExistence type="predicted"/>
<evidence type="ECO:0000313" key="2">
    <source>
        <dbReference type="Proteomes" id="UP000290767"/>
    </source>
</evidence>
<dbReference type="InterPro" id="IPR036986">
    <property type="entry name" value="S4_RNA-bd_sf"/>
</dbReference>